<comment type="caution">
    <text evidence="3">The sequence shown here is derived from an EMBL/GenBank/DDBJ whole genome shotgun (WGS) entry which is preliminary data.</text>
</comment>
<protein>
    <submittedName>
        <fullName evidence="3">DUF1972 domain-containing protein</fullName>
    </submittedName>
</protein>
<reference evidence="3" key="2">
    <citation type="submission" date="2022-12" db="EMBL/GenBank/DDBJ databases">
        <authorList>
            <person name="Dechsakulwatana C."/>
            <person name="Rungsihiranrut A."/>
            <person name="Muangchinda C."/>
            <person name="Ningthoujam R."/>
            <person name="Klankeo P."/>
            <person name="Pinyakong O."/>
        </authorList>
    </citation>
    <scope>NUCLEOTIDE SEQUENCE</scope>
    <source>
        <strain evidence="3">TL01-2</strain>
    </source>
</reference>
<feature type="domain" description="DUF1972" evidence="2">
    <location>
        <begin position="1"/>
        <end position="184"/>
    </location>
</feature>
<keyword evidence="1" id="KW-0808">Transferase</keyword>
<evidence type="ECO:0000313" key="4">
    <source>
        <dbReference type="Proteomes" id="UP001269400"/>
    </source>
</evidence>
<dbReference type="NCBIfam" id="NF046071">
    <property type="entry name" value="B1-4RhmsylTfaseCps2T"/>
    <property type="match status" value="1"/>
</dbReference>
<evidence type="ECO:0000259" key="2">
    <source>
        <dbReference type="Pfam" id="PF09314"/>
    </source>
</evidence>
<proteinExistence type="predicted"/>
<accession>A0AAX6N0T7</accession>
<dbReference type="PANTHER" id="PTHR46401:SF2">
    <property type="entry name" value="GLYCOSYLTRANSFERASE WBBK-RELATED"/>
    <property type="match status" value="1"/>
</dbReference>
<dbReference type="EMBL" id="JAPTGD010000001">
    <property type="protein sequence ID" value="MDU9689541.1"/>
    <property type="molecule type" value="Genomic_DNA"/>
</dbReference>
<dbReference type="SUPFAM" id="SSF53756">
    <property type="entry name" value="UDP-Glycosyltransferase/glycogen phosphorylase"/>
    <property type="match status" value="1"/>
</dbReference>
<reference evidence="3" key="1">
    <citation type="journal article" date="2022" name="J Environ Chem Eng">
        <title>Biodegradation of petroleum oil using a constructed nonpathogenic and heavy metal-tolerant bacterial consortium isolated from marine sponges.</title>
        <authorList>
            <person name="Dechsakulwatana C."/>
            <person name="Rungsihiranrut A."/>
            <person name="Muangchinda C."/>
            <person name="Ningthoujam R."/>
            <person name="Klankeo P."/>
            <person name="Pinyakong O."/>
        </authorList>
    </citation>
    <scope>NUCLEOTIDE SEQUENCE</scope>
    <source>
        <strain evidence="3">TL01-2</strain>
    </source>
</reference>
<name>A0AAX6N0T7_PRIAR</name>
<organism evidence="3 4">
    <name type="scientific">Priestia aryabhattai</name>
    <name type="common">Bacillus aryabhattai</name>
    <dbReference type="NCBI Taxonomy" id="412384"/>
    <lineage>
        <taxon>Bacteria</taxon>
        <taxon>Bacillati</taxon>
        <taxon>Bacillota</taxon>
        <taxon>Bacilli</taxon>
        <taxon>Bacillales</taxon>
        <taxon>Bacillaceae</taxon>
        <taxon>Priestia</taxon>
    </lineage>
</organism>
<dbReference type="Proteomes" id="UP001269400">
    <property type="component" value="Unassembled WGS sequence"/>
</dbReference>
<dbReference type="Gene3D" id="3.40.50.2000">
    <property type="entry name" value="Glycogen Phosphorylase B"/>
    <property type="match status" value="2"/>
</dbReference>
<evidence type="ECO:0000313" key="3">
    <source>
        <dbReference type="EMBL" id="MDU9689541.1"/>
    </source>
</evidence>
<gene>
    <name evidence="3" type="ORF">O0Q50_00040</name>
</gene>
<dbReference type="AlphaFoldDB" id="A0AAX6N0T7"/>
<evidence type="ECO:0000256" key="1">
    <source>
        <dbReference type="ARBA" id="ARBA00022679"/>
    </source>
</evidence>
<dbReference type="Pfam" id="PF09314">
    <property type="entry name" value="DUF1972"/>
    <property type="match status" value="1"/>
</dbReference>
<dbReference type="RefSeq" id="WP_316909765.1">
    <property type="nucleotide sequence ID" value="NZ_JAPTGD010000001.1"/>
</dbReference>
<sequence>MKNVFIIGSKGIPAKYGGFETFVEYLTKMKVSEEIAYHVSCMAEDNKEFYHNNVRCFNVKVPNIGSAKAVLYDILSLKECLNYIKEKKLTNSIVYVLACRIGPFFSKYKTALEKMGVQVFVNPDGHEWKRSKWNYYIRQYWKLSERLMVKHADLLVCDSKGIEDYIQKDYHRYSPKTTFIAYGATVEEAPLSSTSSKLTEWYQKHGVEAFEYYLIVGRFVPENNYELMIREFMASNSKKDLVIISNVEQNSFYEELLKRTNFNQDSRIKFVGTVYDQELLQKIREQAYGYFHGHEVGGTNPSLLEALASTRLNLLLDVVFNREVGAEGAVYFNKDKGSLAKLVDSADLYNIDTIDLMSKKAKKRIVEEYSWGKIVHEYETLFLKN</sequence>
<dbReference type="PANTHER" id="PTHR46401">
    <property type="entry name" value="GLYCOSYLTRANSFERASE WBBK-RELATED"/>
    <property type="match status" value="1"/>
</dbReference>
<dbReference type="InterPro" id="IPR015393">
    <property type="entry name" value="DUF1972"/>
</dbReference>
<dbReference type="GO" id="GO:0016757">
    <property type="term" value="F:glycosyltransferase activity"/>
    <property type="evidence" value="ECO:0007669"/>
    <property type="project" value="TreeGrafter"/>
</dbReference>